<keyword evidence="4" id="KW-1185">Reference proteome</keyword>
<dbReference type="Proteomes" id="UP000708148">
    <property type="component" value="Unassembled WGS sequence"/>
</dbReference>
<sequence length="309" mass="33282">METLSQYQELKTRCSSGNRVGSIPLPPVSRRDDRRSAAARSARSPSQRDCSEHKAVDAVSRRTVELGVLSTGLLGWIGQQWAVADAAGSRQVFMDVEVDRKELGRIVVELLDGESAIGCQRFADLAVGIAGVGYRLSKFDDLADNFIRNEGVRRLTYSATQDSPIAGGDSVQDLLAELEKSSRTHNEAGLVSIIVRDDRERQIKARLIAKGGKLVTVEDEIGARPPNGTAFTITTAPAPELDGKNLVIGRVVSGMNIVREIQALPTVTPNSGSPFFQAAKAIGDKRADVAELGFGRPFNRITVMRGGVV</sequence>
<name>A0A8S1JCN1_9CHLO</name>
<dbReference type="GO" id="GO:0003755">
    <property type="term" value="F:peptidyl-prolyl cis-trans isomerase activity"/>
    <property type="evidence" value="ECO:0007669"/>
    <property type="project" value="InterPro"/>
</dbReference>
<feature type="region of interest" description="Disordered" evidence="1">
    <location>
        <begin position="13"/>
        <end position="54"/>
    </location>
</feature>
<dbReference type="GO" id="GO:0009507">
    <property type="term" value="C:chloroplast"/>
    <property type="evidence" value="ECO:0007669"/>
    <property type="project" value="TreeGrafter"/>
</dbReference>
<dbReference type="InterPro" id="IPR002130">
    <property type="entry name" value="Cyclophilin-type_PPIase_dom"/>
</dbReference>
<comment type="caution">
    <text evidence="3">The sequence shown here is derived from an EMBL/GenBank/DDBJ whole genome shotgun (WGS) entry which is preliminary data.</text>
</comment>
<evidence type="ECO:0000256" key="1">
    <source>
        <dbReference type="SAM" id="MobiDB-lite"/>
    </source>
</evidence>
<accession>A0A8S1JCN1</accession>
<dbReference type="PANTHER" id="PTHR47724">
    <property type="entry name" value="PEPTIDYL-PROLYL CIS-TRANS ISOMERASE CYP26-2, CHLOROPLASTIC"/>
    <property type="match status" value="1"/>
</dbReference>
<evidence type="ECO:0000313" key="3">
    <source>
        <dbReference type="EMBL" id="CAD7703246.1"/>
    </source>
</evidence>
<dbReference type="Gene3D" id="2.40.100.10">
    <property type="entry name" value="Cyclophilin-like"/>
    <property type="match status" value="1"/>
</dbReference>
<dbReference type="OrthoDB" id="252722at2759"/>
<dbReference type="Pfam" id="PF00160">
    <property type="entry name" value="Pro_isomerase"/>
    <property type="match status" value="1"/>
</dbReference>
<evidence type="ECO:0000259" key="2">
    <source>
        <dbReference type="PROSITE" id="PS50072"/>
    </source>
</evidence>
<dbReference type="EMBL" id="CAJHUC010002132">
    <property type="protein sequence ID" value="CAD7703246.1"/>
    <property type="molecule type" value="Genomic_DNA"/>
</dbReference>
<gene>
    <name evidence="3" type="ORF">OSTQU699_LOCUS8603</name>
</gene>
<dbReference type="PROSITE" id="PS50072">
    <property type="entry name" value="CSA_PPIASE_2"/>
    <property type="match status" value="1"/>
</dbReference>
<dbReference type="AlphaFoldDB" id="A0A8S1JCN1"/>
<proteinExistence type="predicted"/>
<dbReference type="InterPro" id="IPR029000">
    <property type="entry name" value="Cyclophilin-like_dom_sf"/>
</dbReference>
<feature type="domain" description="PPIase cyclophilin-type" evidence="2">
    <location>
        <begin position="93"/>
        <end position="308"/>
    </location>
</feature>
<dbReference type="PANTHER" id="PTHR47724:SF1">
    <property type="entry name" value="PEPTIDYL-PROLYL CIS-TRANS ISOMERASE CYP26-2, CHLOROPLASTIC"/>
    <property type="match status" value="1"/>
</dbReference>
<organism evidence="3 4">
    <name type="scientific">Ostreobium quekettii</name>
    <dbReference type="NCBI Taxonomy" id="121088"/>
    <lineage>
        <taxon>Eukaryota</taxon>
        <taxon>Viridiplantae</taxon>
        <taxon>Chlorophyta</taxon>
        <taxon>core chlorophytes</taxon>
        <taxon>Ulvophyceae</taxon>
        <taxon>TCBD clade</taxon>
        <taxon>Bryopsidales</taxon>
        <taxon>Ostreobineae</taxon>
        <taxon>Ostreobiaceae</taxon>
        <taxon>Ostreobium</taxon>
    </lineage>
</organism>
<protein>
    <recommendedName>
        <fullName evidence="2">PPIase cyclophilin-type domain-containing protein</fullName>
    </recommendedName>
</protein>
<dbReference type="SUPFAM" id="SSF50891">
    <property type="entry name" value="Cyclophilin-like"/>
    <property type="match status" value="1"/>
</dbReference>
<evidence type="ECO:0000313" key="4">
    <source>
        <dbReference type="Proteomes" id="UP000708148"/>
    </source>
</evidence>
<reference evidence="3" key="1">
    <citation type="submission" date="2020-12" db="EMBL/GenBank/DDBJ databases">
        <authorList>
            <person name="Iha C."/>
        </authorList>
    </citation>
    <scope>NUCLEOTIDE SEQUENCE</scope>
</reference>
<dbReference type="InterPro" id="IPR044185">
    <property type="entry name" value="CYP26-2-like"/>
</dbReference>